<protein>
    <submittedName>
        <fullName evidence="5">Transcriptional regulatory protein LiaR</fullName>
    </submittedName>
</protein>
<reference evidence="5 6" key="1">
    <citation type="submission" date="2015-02" db="EMBL/GenBank/DDBJ databases">
        <title>Draft genome sequences of ten Microbacterium spp. with emphasis on heavy metal contaminated environments.</title>
        <authorList>
            <person name="Corretto E."/>
        </authorList>
    </citation>
    <scope>NUCLEOTIDE SEQUENCE [LARGE SCALE GENOMIC DNA]</scope>
    <source>
        <strain evidence="5 6">BEL163</strain>
    </source>
</reference>
<evidence type="ECO:0000259" key="4">
    <source>
        <dbReference type="PROSITE" id="PS50043"/>
    </source>
</evidence>
<dbReference type="EMBL" id="JYIV01000030">
    <property type="protein sequence ID" value="KJL18418.1"/>
    <property type="molecule type" value="Genomic_DNA"/>
</dbReference>
<dbReference type="Gene3D" id="1.10.10.10">
    <property type="entry name" value="Winged helix-like DNA-binding domain superfamily/Winged helix DNA-binding domain"/>
    <property type="match status" value="1"/>
</dbReference>
<evidence type="ECO:0000313" key="5">
    <source>
        <dbReference type="EMBL" id="KJL18418.1"/>
    </source>
</evidence>
<evidence type="ECO:0000256" key="1">
    <source>
        <dbReference type="ARBA" id="ARBA00023015"/>
    </source>
</evidence>
<dbReference type="PANTHER" id="PTHR44688">
    <property type="entry name" value="DNA-BINDING TRANSCRIPTIONAL ACTIVATOR DEVR_DOSR"/>
    <property type="match status" value="1"/>
</dbReference>
<dbReference type="SUPFAM" id="SSF46894">
    <property type="entry name" value="C-terminal effector domain of the bipartite response regulators"/>
    <property type="match status" value="1"/>
</dbReference>
<dbReference type="Pfam" id="PF00196">
    <property type="entry name" value="GerE"/>
    <property type="match status" value="1"/>
</dbReference>
<dbReference type="InterPro" id="IPR000792">
    <property type="entry name" value="Tscrpt_reg_LuxR_C"/>
</dbReference>
<name>A0A0F0KC05_9MICO</name>
<gene>
    <name evidence="5" type="primary">liaR_4</name>
    <name evidence="5" type="ORF">RN51_03251</name>
</gene>
<dbReference type="RefSeq" id="WP_045265056.1">
    <property type="nucleotide sequence ID" value="NZ_JYIV01000030.1"/>
</dbReference>
<organism evidence="5 6">
    <name type="scientific">Microbacterium oxydans</name>
    <dbReference type="NCBI Taxonomy" id="82380"/>
    <lineage>
        <taxon>Bacteria</taxon>
        <taxon>Bacillati</taxon>
        <taxon>Actinomycetota</taxon>
        <taxon>Actinomycetes</taxon>
        <taxon>Micrococcales</taxon>
        <taxon>Microbacteriaceae</taxon>
        <taxon>Microbacterium</taxon>
    </lineage>
</organism>
<dbReference type="InterPro" id="IPR016032">
    <property type="entry name" value="Sig_transdc_resp-reg_C-effctor"/>
</dbReference>
<dbReference type="GO" id="GO:0006355">
    <property type="term" value="P:regulation of DNA-templated transcription"/>
    <property type="evidence" value="ECO:0007669"/>
    <property type="project" value="InterPro"/>
</dbReference>
<dbReference type="GO" id="GO:0003677">
    <property type="term" value="F:DNA binding"/>
    <property type="evidence" value="ECO:0007669"/>
    <property type="project" value="UniProtKB-KW"/>
</dbReference>
<proteinExistence type="predicted"/>
<dbReference type="InterPro" id="IPR036388">
    <property type="entry name" value="WH-like_DNA-bd_sf"/>
</dbReference>
<dbReference type="PANTHER" id="PTHR44688:SF16">
    <property type="entry name" value="DNA-BINDING TRANSCRIPTIONAL ACTIVATOR DEVR_DOSR"/>
    <property type="match status" value="1"/>
</dbReference>
<evidence type="ECO:0000256" key="2">
    <source>
        <dbReference type="ARBA" id="ARBA00023125"/>
    </source>
</evidence>
<dbReference type="PRINTS" id="PR00038">
    <property type="entry name" value="HTHLUXR"/>
</dbReference>
<keyword evidence="2" id="KW-0238">DNA-binding</keyword>
<dbReference type="PATRIC" id="fig|82380.10.peg.3257"/>
<evidence type="ECO:0000313" key="6">
    <source>
        <dbReference type="Proteomes" id="UP000033725"/>
    </source>
</evidence>
<dbReference type="PROSITE" id="PS50043">
    <property type="entry name" value="HTH_LUXR_2"/>
    <property type="match status" value="1"/>
</dbReference>
<dbReference type="OrthoDB" id="3197423at2"/>
<sequence length="691" mass="74177">MLAWLSDDLDGDASTIREVVERLTPAQRQGLHSLPTPLPLVPAVARRFADLELDERDRELLLAVAVCLDDALDPVLVFDGRTAAELAAASVSDHLIVHAGRARLIDARLSTWVQATTCAARTAAVHERLSALFHARGDRVSADWHRARASLEAAPSAAPELILLARQLSEAGHPDRALQLATEAYQHAVGEARDEARLVAGASAVGAGLAAEAAAWLGALHPHGSARHRIAGLGALIVAQTLVQGAVPDVDPTTLRPTTGDEDDWHHWARAAALAAVLCAERGDRGGMRMWLEVLRDGAARIGVERELRDPVVALCWLIAGDRDDSGVSGSGPVSGGMLRTLRAATDGDLDRALRLLATDRSVLSVGPDPLIPGYEHSPVAQAYRAVVEVLLLVWRGDIGLARERLIQSALQLPIALPFAGLGVVLARRLDLAVLGELGPFARSLTAVLPAGAKVDLLIDRGIRSFLAGSFDDAAATVRLWGDRGAPQTTLAVPGLEEMAFVGQESFGGAAVEPPEITLAQQLRVRIATVGDRRWPSESEEVSEIARTLTSPFARARVETMLGTQFAIRDDHAAARIHFQYAERLFELSGATAWARATRNRLDRLDAREGSIAPAMDALAACRSAWALRLTARELEIAMRAVRGAANREIAEELNISVRTVEVHLGRIFAKLDVRSRVELTVLAHRTDQHA</sequence>
<dbReference type="AlphaFoldDB" id="A0A0F0KC05"/>
<evidence type="ECO:0000256" key="3">
    <source>
        <dbReference type="ARBA" id="ARBA00023163"/>
    </source>
</evidence>
<dbReference type="SMART" id="SM00421">
    <property type="entry name" value="HTH_LUXR"/>
    <property type="match status" value="1"/>
</dbReference>
<feature type="domain" description="HTH luxR-type" evidence="4">
    <location>
        <begin position="623"/>
        <end position="688"/>
    </location>
</feature>
<dbReference type="CDD" id="cd06170">
    <property type="entry name" value="LuxR_C_like"/>
    <property type="match status" value="1"/>
</dbReference>
<keyword evidence="1" id="KW-0805">Transcription regulation</keyword>
<keyword evidence="3" id="KW-0804">Transcription</keyword>
<dbReference type="PROSITE" id="PS00622">
    <property type="entry name" value="HTH_LUXR_1"/>
    <property type="match status" value="1"/>
</dbReference>
<accession>A0A0F0KC05</accession>
<dbReference type="Proteomes" id="UP000033725">
    <property type="component" value="Unassembled WGS sequence"/>
</dbReference>
<comment type="caution">
    <text evidence="5">The sequence shown here is derived from an EMBL/GenBank/DDBJ whole genome shotgun (WGS) entry which is preliminary data.</text>
</comment>